<keyword evidence="1" id="KW-0732">Signal</keyword>
<organism evidence="2 3">
    <name type="scientific">Leeuwenhoekiella blandensis (strain CECT 7118 / CCUG 51940 / KCTC 22103 / MED217)</name>
    <name type="common">Flavobacterium sp. (strain MED217)</name>
    <dbReference type="NCBI Taxonomy" id="398720"/>
    <lineage>
        <taxon>Bacteria</taxon>
        <taxon>Pseudomonadati</taxon>
        <taxon>Bacteroidota</taxon>
        <taxon>Flavobacteriia</taxon>
        <taxon>Flavobacteriales</taxon>
        <taxon>Flavobacteriaceae</taxon>
        <taxon>Leeuwenhoekiella</taxon>
    </lineage>
</organism>
<dbReference type="OrthoDB" id="1148550at2"/>
<proteinExistence type="predicted"/>
<evidence type="ECO:0000256" key="1">
    <source>
        <dbReference type="SAM" id="SignalP"/>
    </source>
</evidence>
<evidence type="ECO:0000313" key="2">
    <source>
        <dbReference type="EMBL" id="EAQ49728.1"/>
    </source>
</evidence>
<dbReference type="HOGENOM" id="CLU_093838_0_1_10"/>
<dbReference type="EMBL" id="AANC01000003">
    <property type="protein sequence ID" value="EAQ49728.1"/>
    <property type="molecule type" value="Genomic_DNA"/>
</dbReference>
<dbReference type="eggNOG" id="COG5266">
    <property type="taxonomic scope" value="Bacteria"/>
</dbReference>
<keyword evidence="3" id="KW-1185">Reference proteome</keyword>
<dbReference type="STRING" id="398720.MED217_01220"/>
<comment type="caution">
    <text evidence="2">The sequence shown here is derived from an EMBL/GenBank/DDBJ whole genome shotgun (WGS) entry which is preliminary data.</text>
</comment>
<evidence type="ECO:0000313" key="3">
    <source>
        <dbReference type="Proteomes" id="UP000001601"/>
    </source>
</evidence>
<accession>A3XL48</accession>
<dbReference type="RefSeq" id="WP_009778639.1">
    <property type="nucleotide sequence ID" value="NZ_CH672395.1"/>
</dbReference>
<name>A3XL48_LEEBM</name>
<sequence>MKTLKILGLFILLLLAKPALAHYLWIETAATGKQNQKQEVRVYFGEYTYGVIEEVAGDAFKGVSDFKLWLVDPSGKKMQLNTTAKEDHFAAAFTPTKPGAYLVYLENRNIDVLDYTEYDFGIFKPEYQAFQQVLVNTKTPLEVKKYTEGLVIKEVSNTADAVKLQVFYKGKPLTEAEATLSMLDLWTKKLTTDQSGLLNFKKPFDTKYILEVTHNEQVPGKFKGDAYEFIWHCATYCNF</sequence>
<reference evidence="2 3" key="1">
    <citation type="journal article" date="2007" name="Nature">
        <title>Light stimulates growth of proteorhodopsin-containing marine Flavobacteria.</title>
        <authorList>
            <person name="Gomez-Consarnau L."/>
            <person name="Gonzalez J.M."/>
            <person name="Coll-Llado M."/>
            <person name="Gourdon P."/>
            <person name="Pascher T."/>
            <person name="Neutze R."/>
            <person name="Pedros-Alio C."/>
            <person name="Pinhassi J."/>
        </authorList>
    </citation>
    <scope>NUCLEOTIDE SEQUENCE [LARGE SCALE GENOMIC DNA]</scope>
    <source>
        <strain evidence="2 3">MED217</strain>
    </source>
</reference>
<protein>
    <submittedName>
        <fullName evidence="2">Polyferredoxin-like</fullName>
    </submittedName>
</protein>
<gene>
    <name evidence="2" type="ORF">MED217_01220</name>
</gene>
<dbReference type="Pfam" id="PF10670">
    <property type="entry name" value="DUF4198"/>
    <property type="match status" value="1"/>
</dbReference>
<dbReference type="InterPro" id="IPR019613">
    <property type="entry name" value="DUF4198"/>
</dbReference>
<dbReference type="AlphaFoldDB" id="A3XL48"/>
<feature type="signal peptide" evidence="1">
    <location>
        <begin position="1"/>
        <end position="21"/>
    </location>
</feature>
<feature type="chain" id="PRO_5002662976" evidence="1">
    <location>
        <begin position="22"/>
        <end position="239"/>
    </location>
</feature>
<dbReference type="Proteomes" id="UP000001601">
    <property type="component" value="Unassembled WGS sequence"/>
</dbReference>